<evidence type="ECO:0000256" key="7">
    <source>
        <dbReference type="ARBA" id="ARBA00023136"/>
    </source>
</evidence>
<keyword evidence="11" id="KW-1185">Reference proteome</keyword>
<keyword evidence="2 8" id="KW-0813">Transport</keyword>
<dbReference type="InterPro" id="IPR035906">
    <property type="entry name" value="MetI-like_sf"/>
</dbReference>
<evidence type="ECO:0000256" key="8">
    <source>
        <dbReference type="RuleBase" id="RU363032"/>
    </source>
</evidence>
<accession>A0ABV7YAW7</accession>
<feature type="domain" description="ABC transmembrane type-1" evidence="9">
    <location>
        <begin position="65"/>
        <end position="256"/>
    </location>
</feature>
<comment type="subcellular location">
    <subcellularLocation>
        <location evidence="1">Cell inner membrane</location>
        <topology evidence="1">Multi-pass membrane protein</topology>
    </subcellularLocation>
    <subcellularLocation>
        <location evidence="8">Cell membrane</location>
        <topology evidence="8">Multi-pass membrane protein</topology>
    </subcellularLocation>
</comment>
<dbReference type="SUPFAM" id="SSF161098">
    <property type="entry name" value="MetI-like"/>
    <property type="match status" value="1"/>
</dbReference>
<comment type="caution">
    <text evidence="10">The sequence shown here is derived from an EMBL/GenBank/DDBJ whole genome shotgun (WGS) entry which is preliminary data.</text>
</comment>
<protein>
    <submittedName>
        <fullName evidence="10">ABC transporter permease</fullName>
    </submittedName>
</protein>
<keyword evidence="3" id="KW-1003">Cell membrane</keyword>
<reference evidence="11" key="1">
    <citation type="journal article" date="2019" name="Int. J. Syst. Evol. Microbiol.">
        <title>The Global Catalogue of Microorganisms (GCM) 10K type strain sequencing project: providing services to taxonomists for standard genome sequencing and annotation.</title>
        <authorList>
            <consortium name="The Broad Institute Genomics Platform"/>
            <consortium name="The Broad Institute Genome Sequencing Center for Infectious Disease"/>
            <person name="Wu L."/>
            <person name="Ma J."/>
        </authorList>
    </citation>
    <scope>NUCLEOTIDE SEQUENCE [LARGE SCALE GENOMIC DNA]</scope>
    <source>
        <strain evidence="11">CGMCC 4.7241</strain>
    </source>
</reference>
<evidence type="ECO:0000313" key="11">
    <source>
        <dbReference type="Proteomes" id="UP001595699"/>
    </source>
</evidence>
<dbReference type="InterPro" id="IPR000515">
    <property type="entry name" value="MetI-like"/>
</dbReference>
<evidence type="ECO:0000313" key="10">
    <source>
        <dbReference type="EMBL" id="MFC3762446.1"/>
    </source>
</evidence>
<sequence length="275" mass="29817">MRTFKVSSVLVWGAVAFFLVNLLALIATVVVNSFARSWFDTWLPTEYTLGRYAEAWQEFGLLQVLIVTVIVALAVVVVSVLVGVPAAYALARRNFPFKRVLMLLFLLPILIPPITYGIPLATVLYKFHIAGSLAGVILVNLVPSVPFVIMVMTPFIEQIDPRIEAAARMCGAKTGAIFARIIGPLLVPGMLAASILVLVRTVGMFELTFLVQGPESSTLVVALYTAVSAAGIRSQQAVDAMAVIYTLSMVVLLVVGLRFINPTQLVSAVREEPRD</sequence>
<feature type="transmembrane region" description="Helical" evidence="8">
    <location>
        <begin position="59"/>
        <end position="88"/>
    </location>
</feature>
<evidence type="ECO:0000256" key="5">
    <source>
        <dbReference type="ARBA" id="ARBA00022692"/>
    </source>
</evidence>
<dbReference type="PANTHER" id="PTHR43357">
    <property type="entry name" value="INNER MEMBRANE ABC TRANSPORTER PERMEASE PROTEIN YDCV"/>
    <property type="match status" value="1"/>
</dbReference>
<evidence type="ECO:0000256" key="1">
    <source>
        <dbReference type="ARBA" id="ARBA00004429"/>
    </source>
</evidence>
<name>A0ABV7YAW7_9ACTN</name>
<dbReference type="PROSITE" id="PS50928">
    <property type="entry name" value="ABC_TM1"/>
    <property type="match status" value="1"/>
</dbReference>
<organism evidence="10 11">
    <name type="scientific">Tenggerimyces flavus</name>
    <dbReference type="NCBI Taxonomy" id="1708749"/>
    <lineage>
        <taxon>Bacteria</taxon>
        <taxon>Bacillati</taxon>
        <taxon>Actinomycetota</taxon>
        <taxon>Actinomycetes</taxon>
        <taxon>Propionibacteriales</taxon>
        <taxon>Nocardioidaceae</taxon>
        <taxon>Tenggerimyces</taxon>
    </lineage>
</organism>
<feature type="transmembrane region" description="Helical" evidence="8">
    <location>
        <begin position="242"/>
        <end position="260"/>
    </location>
</feature>
<dbReference type="Pfam" id="PF00528">
    <property type="entry name" value="BPD_transp_1"/>
    <property type="match status" value="1"/>
</dbReference>
<dbReference type="CDD" id="cd06261">
    <property type="entry name" value="TM_PBP2"/>
    <property type="match status" value="1"/>
</dbReference>
<feature type="transmembrane region" description="Helical" evidence="8">
    <location>
        <begin position="177"/>
        <end position="199"/>
    </location>
</feature>
<evidence type="ECO:0000256" key="2">
    <source>
        <dbReference type="ARBA" id="ARBA00022448"/>
    </source>
</evidence>
<keyword evidence="6 8" id="KW-1133">Transmembrane helix</keyword>
<evidence type="ECO:0000256" key="4">
    <source>
        <dbReference type="ARBA" id="ARBA00022519"/>
    </source>
</evidence>
<dbReference type="EMBL" id="JBHRZH010000015">
    <property type="protein sequence ID" value="MFC3762446.1"/>
    <property type="molecule type" value="Genomic_DNA"/>
</dbReference>
<dbReference type="Gene3D" id="1.10.3720.10">
    <property type="entry name" value="MetI-like"/>
    <property type="match status" value="1"/>
</dbReference>
<dbReference type="PANTHER" id="PTHR43357:SF4">
    <property type="entry name" value="INNER MEMBRANE ABC TRANSPORTER PERMEASE PROTEIN YDCV"/>
    <property type="match status" value="1"/>
</dbReference>
<dbReference type="RefSeq" id="WP_205118740.1">
    <property type="nucleotide sequence ID" value="NZ_JAFBCM010000001.1"/>
</dbReference>
<gene>
    <name evidence="10" type="ORF">ACFOUW_16515</name>
</gene>
<comment type="similarity">
    <text evidence="8">Belongs to the binding-protein-dependent transport system permease family.</text>
</comment>
<evidence type="ECO:0000256" key="6">
    <source>
        <dbReference type="ARBA" id="ARBA00022989"/>
    </source>
</evidence>
<evidence type="ECO:0000259" key="9">
    <source>
        <dbReference type="PROSITE" id="PS50928"/>
    </source>
</evidence>
<dbReference type="Proteomes" id="UP001595699">
    <property type="component" value="Unassembled WGS sequence"/>
</dbReference>
<keyword evidence="7 8" id="KW-0472">Membrane</keyword>
<keyword evidence="5 8" id="KW-0812">Transmembrane</keyword>
<feature type="transmembrane region" description="Helical" evidence="8">
    <location>
        <begin position="100"/>
        <end position="121"/>
    </location>
</feature>
<proteinExistence type="inferred from homology"/>
<evidence type="ECO:0000256" key="3">
    <source>
        <dbReference type="ARBA" id="ARBA00022475"/>
    </source>
</evidence>
<feature type="transmembrane region" description="Helical" evidence="8">
    <location>
        <begin position="133"/>
        <end position="156"/>
    </location>
</feature>
<feature type="transmembrane region" description="Helical" evidence="8">
    <location>
        <begin position="9"/>
        <end position="39"/>
    </location>
</feature>
<keyword evidence="4" id="KW-0997">Cell inner membrane</keyword>